<gene>
    <name evidence="7" type="ORF">O3M35_001690</name>
</gene>
<name>A0AAW1CPB6_9HEMI</name>
<dbReference type="InterPro" id="IPR039116">
    <property type="entry name" value="CCDC93"/>
</dbReference>
<comment type="similarity">
    <text evidence="1">Belongs to the CCDC93 family.</text>
</comment>
<evidence type="ECO:0000259" key="5">
    <source>
        <dbReference type="Pfam" id="PF09762"/>
    </source>
</evidence>
<comment type="caution">
    <text evidence="7">The sequence shown here is derived from an EMBL/GenBank/DDBJ whole genome shotgun (WGS) entry which is preliminary data.</text>
</comment>
<feature type="coiled-coil region" evidence="4">
    <location>
        <begin position="373"/>
        <end position="400"/>
    </location>
</feature>
<evidence type="ECO:0000313" key="7">
    <source>
        <dbReference type="EMBL" id="KAK9500419.1"/>
    </source>
</evidence>
<evidence type="ECO:0000313" key="8">
    <source>
        <dbReference type="Proteomes" id="UP001461498"/>
    </source>
</evidence>
<dbReference type="InterPro" id="IPR019159">
    <property type="entry name" value="CCDC93_CC"/>
</dbReference>
<dbReference type="PANTHER" id="PTHR16441">
    <property type="entry name" value="FIDIPIDINE"/>
    <property type="match status" value="1"/>
</dbReference>
<accession>A0AAW1CPB6</accession>
<sequence length="578" mass="67459">MAFTEALKPKGGSKHLKTIVDAEGRIVQAESREDEQQKIKYQEIIDMLVNAGYFRANIKGLSEFDKVVGGMTWCIDICRMDLDVDLLFQENSTIGQKIALTEKIVAVLPKMNCPLMLEPHQIQGLDFIHIHPVIEWLVKKSLENREEHGDYILQYAVHQFSKEYCFPNEKPNENFILRALPNIAAVQNKYRPHRKFRRIETEPSDTYSRVQSTLYEYGHAPTHKEENVENQDDEKHYEIVDEVKLKQLSKSMTSATDDIRLAPKAVTSLVNLQATDIRNAVSNYSARLTESQLGDRAEIRRLKEKESTLLKQKEIMEAKLNESREKLQELKIKNNFRDTNELNLSEKDKSIVKQIEIRLLINNSLIEQESQFKEYCKQEKSRLQALIKELGEEKKNSSETDVTLTSLYEQLANSRMTLAKISRAEAVLLRLIDEVPSRTELSQYQRRFLELYNQVSAKHRETKQFYTLYNTLNDQHQYLNKEFSLLNSIFEGYNASLNSVHAKEEFIRQLENIIDGIKHNKLKVEQRRNEERELKEKLKSQLSSLIDQQRQYASLLKQFTDECQNNQNLLADVKKRCP</sequence>
<dbReference type="Pfam" id="PF09762">
    <property type="entry name" value="CCDC93_CC"/>
    <property type="match status" value="1"/>
</dbReference>
<evidence type="ECO:0000256" key="2">
    <source>
        <dbReference type="ARBA" id="ARBA00016765"/>
    </source>
</evidence>
<dbReference type="GO" id="GO:0006893">
    <property type="term" value="P:Golgi to plasma membrane transport"/>
    <property type="evidence" value="ECO:0007669"/>
    <property type="project" value="TreeGrafter"/>
</dbReference>
<organism evidence="7 8">
    <name type="scientific">Rhynocoris fuscipes</name>
    <dbReference type="NCBI Taxonomy" id="488301"/>
    <lineage>
        <taxon>Eukaryota</taxon>
        <taxon>Metazoa</taxon>
        <taxon>Ecdysozoa</taxon>
        <taxon>Arthropoda</taxon>
        <taxon>Hexapoda</taxon>
        <taxon>Insecta</taxon>
        <taxon>Pterygota</taxon>
        <taxon>Neoptera</taxon>
        <taxon>Paraneoptera</taxon>
        <taxon>Hemiptera</taxon>
        <taxon>Heteroptera</taxon>
        <taxon>Panheteroptera</taxon>
        <taxon>Cimicomorpha</taxon>
        <taxon>Reduviidae</taxon>
        <taxon>Harpactorinae</taxon>
        <taxon>Harpactorini</taxon>
        <taxon>Rhynocoris</taxon>
    </lineage>
</organism>
<reference evidence="7 8" key="1">
    <citation type="submission" date="2022-12" db="EMBL/GenBank/DDBJ databases">
        <title>Chromosome-level genome assembly of true bugs.</title>
        <authorList>
            <person name="Ma L."/>
            <person name="Li H."/>
        </authorList>
    </citation>
    <scope>NUCLEOTIDE SEQUENCE [LARGE SCALE GENOMIC DNA]</scope>
    <source>
        <strain evidence="7">Lab_2022b</strain>
    </source>
</reference>
<evidence type="ECO:0000259" key="6">
    <source>
        <dbReference type="Pfam" id="PF21673"/>
    </source>
</evidence>
<feature type="domain" description="CCDC93 coiled-coil" evidence="5">
    <location>
        <begin position="188"/>
        <end position="571"/>
    </location>
</feature>
<protein>
    <recommendedName>
        <fullName evidence="2">Coiled-coil domain-containing protein 93</fullName>
    </recommendedName>
</protein>
<feature type="coiled-coil region" evidence="4">
    <location>
        <begin position="507"/>
        <end position="576"/>
    </location>
</feature>
<evidence type="ECO:0000256" key="1">
    <source>
        <dbReference type="ARBA" id="ARBA00007219"/>
    </source>
</evidence>
<evidence type="ECO:0000256" key="3">
    <source>
        <dbReference type="ARBA" id="ARBA00023054"/>
    </source>
</evidence>
<dbReference type="AlphaFoldDB" id="A0AAW1CPB6"/>
<dbReference type="Proteomes" id="UP001461498">
    <property type="component" value="Unassembled WGS sequence"/>
</dbReference>
<dbReference type="EMBL" id="JAPXFL010000010">
    <property type="protein sequence ID" value="KAK9500419.1"/>
    <property type="molecule type" value="Genomic_DNA"/>
</dbReference>
<dbReference type="Pfam" id="PF21673">
    <property type="entry name" value="CCDC93_N"/>
    <property type="match status" value="1"/>
</dbReference>
<feature type="coiled-coil region" evidence="4">
    <location>
        <begin position="299"/>
        <end position="333"/>
    </location>
</feature>
<feature type="domain" description="CCDC93 N-terminal" evidence="6">
    <location>
        <begin position="36"/>
        <end position="140"/>
    </location>
</feature>
<keyword evidence="8" id="KW-1185">Reference proteome</keyword>
<evidence type="ECO:0000256" key="4">
    <source>
        <dbReference type="SAM" id="Coils"/>
    </source>
</evidence>
<keyword evidence="3 4" id="KW-0175">Coiled coil</keyword>
<dbReference type="InterPro" id="IPR048747">
    <property type="entry name" value="CCDC93_N"/>
</dbReference>
<proteinExistence type="inferred from homology"/>
<dbReference type="PANTHER" id="PTHR16441:SF0">
    <property type="entry name" value="COILED-COIL DOMAIN-CONTAINING PROTEIN 93"/>
    <property type="match status" value="1"/>
</dbReference>